<reference evidence="1" key="2">
    <citation type="journal article" date="2015" name="Fish Shellfish Immunol.">
        <title>Early steps in the European eel (Anguilla anguilla)-Vibrio vulnificus interaction in the gills: Role of the RtxA13 toxin.</title>
        <authorList>
            <person name="Callol A."/>
            <person name="Pajuelo D."/>
            <person name="Ebbesson L."/>
            <person name="Teles M."/>
            <person name="MacKenzie S."/>
            <person name="Amaro C."/>
        </authorList>
    </citation>
    <scope>NUCLEOTIDE SEQUENCE</scope>
</reference>
<sequence>MAHDYLRVVEQDLTEHHIIAILLDNYFIVFR</sequence>
<evidence type="ECO:0000313" key="1">
    <source>
        <dbReference type="EMBL" id="JAH10214.1"/>
    </source>
</evidence>
<protein>
    <submittedName>
        <fullName evidence="1">Uncharacterized protein</fullName>
    </submittedName>
</protein>
<dbReference type="AlphaFoldDB" id="A0A0E9Q0C4"/>
<name>A0A0E9Q0C4_ANGAN</name>
<dbReference type="EMBL" id="GBXM01098363">
    <property type="protein sequence ID" value="JAH10214.1"/>
    <property type="molecule type" value="Transcribed_RNA"/>
</dbReference>
<proteinExistence type="predicted"/>
<organism evidence="1">
    <name type="scientific">Anguilla anguilla</name>
    <name type="common">European freshwater eel</name>
    <name type="synonym">Muraena anguilla</name>
    <dbReference type="NCBI Taxonomy" id="7936"/>
    <lineage>
        <taxon>Eukaryota</taxon>
        <taxon>Metazoa</taxon>
        <taxon>Chordata</taxon>
        <taxon>Craniata</taxon>
        <taxon>Vertebrata</taxon>
        <taxon>Euteleostomi</taxon>
        <taxon>Actinopterygii</taxon>
        <taxon>Neopterygii</taxon>
        <taxon>Teleostei</taxon>
        <taxon>Anguilliformes</taxon>
        <taxon>Anguillidae</taxon>
        <taxon>Anguilla</taxon>
    </lineage>
</organism>
<reference evidence="1" key="1">
    <citation type="submission" date="2014-11" db="EMBL/GenBank/DDBJ databases">
        <authorList>
            <person name="Amaro Gonzalez C."/>
        </authorList>
    </citation>
    <scope>NUCLEOTIDE SEQUENCE</scope>
</reference>
<accession>A0A0E9Q0C4</accession>